<evidence type="ECO:0000256" key="3">
    <source>
        <dbReference type="SAM" id="Phobius"/>
    </source>
</evidence>
<gene>
    <name evidence="6" type="ORF">Dda_7403</name>
</gene>
<keyword evidence="7" id="KW-1185">Reference proteome</keyword>
<feature type="transmembrane region" description="Helical" evidence="3">
    <location>
        <begin position="543"/>
        <end position="561"/>
    </location>
</feature>
<reference evidence="6" key="1">
    <citation type="submission" date="2023-01" db="EMBL/GenBank/DDBJ databases">
        <title>The chitinases involved in constricting ring structure development in the nematode-trapping fungus Drechslerella dactyloides.</title>
        <authorList>
            <person name="Wang R."/>
            <person name="Zhang L."/>
            <person name="Tang P."/>
            <person name="Li S."/>
            <person name="Liang L."/>
        </authorList>
    </citation>
    <scope>NUCLEOTIDE SEQUENCE</scope>
    <source>
        <strain evidence="6">YMF1.00031</strain>
    </source>
</reference>
<evidence type="ECO:0000259" key="5">
    <source>
        <dbReference type="Pfam" id="PF23317"/>
    </source>
</evidence>
<protein>
    <recommendedName>
        <fullName evidence="8">Receptor-activated Ca2+-permeable cation channel</fullName>
    </recommendedName>
</protein>
<dbReference type="InterPro" id="IPR052971">
    <property type="entry name" value="TRP_calcium_channel"/>
</dbReference>
<evidence type="ECO:0000313" key="7">
    <source>
        <dbReference type="Proteomes" id="UP001221413"/>
    </source>
</evidence>
<dbReference type="EMBL" id="JAQGDS010000010">
    <property type="protein sequence ID" value="KAJ6257616.1"/>
    <property type="molecule type" value="Genomic_DNA"/>
</dbReference>
<dbReference type="InterPro" id="IPR056336">
    <property type="entry name" value="YVC1_C"/>
</dbReference>
<keyword evidence="3" id="KW-0472">Membrane</keyword>
<dbReference type="AlphaFoldDB" id="A0AAD6ISJ8"/>
<feature type="region of interest" description="Disordered" evidence="2">
    <location>
        <begin position="753"/>
        <end position="772"/>
    </location>
</feature>
<evidence type="ECO:0008006" key="8">
    <source>
        <dbReference type="Google" id="ProtNLM"/>
    </source>
</evidence>
<dbReference type="PANTHER" id="PTHR35859">
    <property type="entry name" value="NONSELECTIVE CATION CHANNEL PROTEIN"/>
    <property type="match status" value="1"/>
</dbReference>
<name>A0AAD6ISJ8_DREDA</name>
<evidence type="ECO:0000256" key="2">
    <source>
        <dbReference type="SAM" id="MobiDB-lite"/>
    </source>
</evidence>
<feature type="region of interest" description="Disordered" evidence="2">
    <location>
        <begin position="649"/>
        <end position="697"/>
    </location>
</feature>
<feature type="transmembrane region" description="Helical" evidence="3">
    <location>
        <begin position="432"/>
        <end position="452"/>
    </location>
</feature>
<dbReference type="PANTHER" id="PTHR35859:SF1">
    <property type="entry name" value="NONSELECTIVE CATION CHANNEL PROTEIN"/>
    <property type="match status" value="1"/>
</dbReference>
<feature type="transmembrane region" description="Helical" evidence="3">
    <location>
        <begin position="362"/>
        <end position="383"/>
    </location>
</feature>
<comment type="caution">
    <text evidence="6">The sequence shown here is derived from an EMBL/GenBank/DDBJ whole genome shotgun (WGS) entry which is preliminary data.</text>
</comment>
<dbReference type="Pfam" id="PF23317">
    <property type="entry name" value="YVC1_C"/>
    <property type="match status" value="1"/>
</dbReference>
<dbReference type="Proteomes" id="UP001221413">
    <property type="component" value="Unassembled WGS sequence"/>
</dbReference>
<sequence>MDPRETEPLLRDPGFGRHFRHYHVEAEQPMSLPLVPEEEEEDEDDDDDVAPEAGGIESGQRRRGTLSPRIHTQEELQPHAHLPVYYTIHRIRNEVVQLIDDPYSMSQLRDPRMNTSIVRPLVDKYYEMGDVSIVFCLLVNRMQFRSEQSQQVREQSVNRTRAILCELVANRILRRFSEDNPGPQGLLLLANILVAGFSPFQGAPDSIQHENLPKDHWAGNHHHRHPALEIAIVSQSKLFLASGACQQVVTAIYIGQIVYTPSTFMDIIPDHYKHVPISLYDPRKAPLLNQYRLMVPRTRNTIEVCEFVTLLGLYVWVMMKRPQPHEYQIEEMWFGLYACGWILEMFATVLEHGWFVYTQNLWSFLDVTFAVIFAVYAALRLHGFRTESPVPGQQALDVLAVAATILVPRLAFNVMSENMLFVSLRSMMADFAMLTGLAGWCFVGFLLSMLWVGEGKHNIVTVTKWMLWVWFGLDGTGIDRSGEFHWALGPALMVTYAFLGYLFLVILVSMLSTTFSNLHSEANAEIQFRRAVLTLEGVKSDSIFSYVPPFNLFAVTLLLPLKYVITPRWFHKINVACIRTLNLPVLLFLAWFERRAWWAPRPHVHKVKKPRPQMGKRAISMPGLTRTFSAHGNIQAVFRAESDRITREEELAAESAPEDGNGSFNPAYSMRGQDTPGYTGGRPLGSAGSGGSFRKSARRDSVMPFGDMMPDQLAILSTAGDESEAGGVKQRVQVLEDRLKNIEDMLEILVAKGRKDSDGAGSVSRGSIRGGA</sequence>
<feature type="transmembrane region" description="Helical" evidence="3">
    <location>
        <begin position="486"/>
        <end position="511"/>
    </location>
</feature>
<feature type="domain" description="Calcium channel YVC1-like C-terminal transmembrane" evidence="5">
    <location>
        <begin position="307"/>
        <end position="593"/>
    </location>
</feature>
<keyword evidence="1" id="KW-0175">Coiled coil</keyword>
<proteinExistence type="predicted"/>
<keyword evidence="3" id="KW-0812">Transmembrane</keyword>
<feature type="transmembrane region" description="Helical" evidence="3">
    <location>
        <begin position="301"/>
        <end position="319"/>
    </location>
</feature>
<keyword evidence="3" id="KW-1133">Transmembrane helix</keyword>
<dbReference type="InterPro" id="IPR056337">
    <property type="entry name" value="LHD_YVC1"/>
</dbReference>
<feature type="compositionally biased region" description="Gly residues" evidence="2">
    <location>
        <begin position="678"/>
        <end position="691"/>
    </location>
</feature>
<feature type="compositionally biased region" description="Acidic residues" evidence="2">
    <location>
        <begin position="36"/>
        <end position="50"/>
    </location>
</feature>
<feature type="region of interest" description="Disordered" evidence="2">
    <location>
        <begin position="26"/>
        <end position="65"/>
    </location>
</feature>
<evidence type="ECO:0000313" key="6">
    <source>
        <dbReference type="EMBL" id="KAJ6257616.1"/>
    </source>
</evidence>
<feature type="coiled-coil region" evidence="1">
    <location>
        <begin position="725"/>
        <end position="752"/>
    </location>
</feature>
<dbReference type="Pfam" id="PF23190">
    <property type="entry name" value="LHD_TRPY1"/>
    <property type="match status" value="1"/>
</dbReference>
<evidence type="ECO:0000256" key="1">
    <source>
        <dbReference type="SAM" id="Coils"/>
    </source>
</evidence>
<feature type="domain" description="YVC1 N-terminal linker helical" evidence="4">
    <location>
        <begin position="87"/>
        <end position="273"/>
    </location>
</feature>
<evidence type="ECO:0000259" key="4">
    <source>
        <dbReference type="Pfam" id="PF23190"/>
    </source>
</evidence>
<feature type="transmembrane region" description="Helical" evidence="3">
    <location>
        <begin position="331"/>
        <end position="350"/>
    </location>
</feature>
<accession>A0AAD6ISJ8</accession>
<organism evidence="6 7">
    <name type="scientific">Drechslerella dactyloides</name>
    <name type="common">Nematode-trapping fungus</name>
    <name type="synonym">Arthrobotrys dactyloides</name>
    <dbReference type="NCBI Taxonomy" id="74499"/>
    <lineage>
        <taxon>Eukaryota</taxon>
        <taxon>Fungi</taxon>
        <taxon>Dikarya</taxon>
        <taxon>Ascomycota</taxon>
        <taxon>Pezizomycotina</taxon>
        <taxon>Orbiliomycetes</taxon>
        <taxon>Orbiliales</taxon>
        <taxon>Orbiliaceae</taxon>
        <taxon>Drechslerella</taxon>
    </lineage>
</organism>